<dbReference type="VEuPathDB" id="FungiDB:BDEG_22411"/>
<dbReference type="AlphaFoldDB" id="A0A177WFG0"/>
<evidence type="ECO:0000256" key="4">
    <source>
        <dbReference type="SAM" id="Phobius"/>
    </source>
</evidence>
<proteinExistence type="predicted"/>
<dbReference type="Proteomes" id="UP000077115">
    <property type="component" value="Unassembled WGS sequence"/>
</dbReference>
<dbReference type="InterPro" id="IPR001452">
    <property type="entry name" value="SH3_domain"/>
</dbReference>
<gene>
    <name evidence="6" type="ORF">BDEG_22411</name>
</gene>
<keyword evidence="4" id="KW-0812">Transmembrane</keyword>
<evidence type="ECO:0000259" key="5">
    <source>
        <dbReference type="PROSITE" id="PS50002"/>
    </source>
</evidence>
<dbReference type="eggNOG" id="ENOG502QVI6">
    <property type="taxonomic scope" value="Eukaryota"/>
</dbReference>
<dbReference type="STRING" id="403673.A0A177WFG0"/>
<sequence length="460" mass="49758">MSLLQSRSLLSSHQSSTIPVLRYPATFSCYAALVSSQSCSSHQNTLQPLCAESCQYFVQTLQTLISSQSLCNLDASSRIVQARAIAVQSFHTTCQSRTANTTAQCISAIELEAQNCGFGNNNAGVAAAQNWCKITKPDDPCCSAHLAVLLASSNTTQSALPTTNSANSSSMSGSSQLAVGLGISIAIVAVLAALFYYLLLPRLQRSKPSIENGLIDSTDEKRSSNPATINTTLSNSNLATPVYSSSKTLIAEPNTSAPIDEKPNCIPQYKSQEHSPHLDDDDAYTLRNHRMSFSELNLERAFSSFSMSDLEQTHESRISINDSVSPPTLPHPKRSSGFQPFGSWSRALTEGIPTTDSKRDSTLTTSSLRTDSRLASHSCIPLQFERNASHLADLMTSGREGTFYATHVTQSYHAEQEDELDMEQGDLVHVVRVFEDGWGKGRNATTGKTGIFPVVCLAVQ</sequence>
<evidence type="ECO:0000313" key="7">
    <source>
        <dbReference type="Proteomes" id="UP000077115"/>
    </source>
</evidence>
<dbReference type="SUPFAM" id="SSF50044">
    <property type="entry name" value="SH3-domain"/>
    <property type="match status" value="1"/>
</dbReference>
<keyword evidence="4" id="KW-1133">Transmembrane helix</keyword>
<reference evidence="6 7" key="1">
    <citation type="submission" date="2006-10" db="EMBL/GenBank/DDBJ databases">
        <title>The Genome Sequence of Batrachochytrium dendrobatidis JEL423.</title>
        <authorList>
            <consortium name="The Broad Institute Genome Sequencing Platform"/>
            <person name="Birren B."/>
            <person name="Lander E."/>
            <person name="Galagan J."/>
            <person name="Cuomo C."/>
            <person name="Devon K."/>
            <person name="Jaffe D."/>
            <person name="Butler J."/>
            <person name="Alvarez P."/>
            <person name="Gnerre S."/>
            <person name="Grabherr M."/>
            <person name="Kleber M."/>
            <person name="Mauceli E."/>
            <person name="Brockman W."/>
            <person name="Young S."/>
            <person name="LaButti K."/>
            <person name="Sykes S."/>
            <person name="DeCaprio D."/>
            <person name="Crawford M."/>
            <person name="Koehrsen M."/>
            <person name="Engels R."/>
            <person name="Montgomery P."/>
            <person name="Pearson M."/>
            <person name="Howarth C."/>
            <person name="Larson L."/>
            <person name="White J."/>
            <person name="O'Leary S."/>
            <person name="Kodira C."/>
            <person name="Zeng Q."/>
            <person name="Yandava C."/>
            <person name="Alvarado L."/>
            <person name="Longcore J."/>
            <person name="James T."/>
        </authorList>
    </citation>
    <scope>NUCLEOTIDE SEQUENCE [LARGE SCALE GENOMIC DNA]</scope>
    <source>
        <strain evidence="6 7">JEL423</strain>
    </source>
</reference>
<dbReference type="SMART" id="SM00326">
    <property type="entry name" value="SH3"/>
    <property type="match status" value="1"/>
</dbReference>
<dbReference type="Pfam" id="PF00018">
    <property type="entry name" value="SH3_1"/>
    <property type="match status" value="1"/>
</dbReference>
<reference evidence="6 7" key="2">
    <citation type="submission" date="2016-05" db="EMBL/GenBank/DDBJ databases">
        <title>Lineage-specific infection strategies underlie the spectrum of fungal disease in amphibians.</title>
        <authorList>
            <person name="Cuomo C.A."/>
            <person name="Farrer R.A."/>
            <person name="James T."/>
            <person name="Longcore J."/>
            <person name="Birren B."/>
        </authorList>
    </citation>
    <scope>NUCLEOTIDE SEQUENCE [LARGE SCALE GENOMIC DNA]</scope>
    <source>
        <strain evidence="6 7">JEL423</strain>
    </source>
</reference>
<feature type="transmembrane region" description="Helical" evidence="4">
    <location>
        <begin position="177"/>
        <end position="199"/>
    </location>
</feature>
<dbReference type="EMBL" id="DS022301">
    <property type="protein sequence ID" value="OAJ38492.1"/>
    <property type="molecule type" value="Genomic_DNA"/>
</dbReference>
<feature type="region of interest" description="Disordered" evidence="3">
    <location>
        <begin position="320"/>
        <end position="342"/>
    </location>
</feature>
<dbReference type="InterPro" id="IPR036028">
    <property type="entry name" value="SH3-like_dom_sf"/>
</dbReference>
<evidence type="ECO:0000313" key="6">
    <source>
        <dbReference type="EMBL" id="OAJ38492.1"/>
    </source>
</evidence>
<evidence type="ECO:0000256" key="2">
    <source>
        <dbReference type="PROSITE-ProRule" id="PRU00192"/>
    </source>
</evidence>
<keyword evidence="4" id="KW-0472">Membrane</keyword>
<dbReference type="PROSITE" id="PS50002">
    <property type="entry name" value="SH3"/>
    <property type="match status" value="1"/>
</dbReference>
<feature type="region of interest" description="Disordered" evidence="3">
    <location>
        <begin position="349"/>
        <end position="368"/>
    </location>
</feature>
<protein>
    <recommendedName>
        <fullName evidence="5">SH3 domain-containing protein</fullName>
    </recommendedName>
</protein>
<feature type="domain" description="SH3" evidence="5">
    <location>
        <begin position="401"/>
        <end position="460"/>
    </location>
</feature>
<name>A0A177WFG0_BATDL</name>
<feature type="compositionally biased region" description="Polar residues" evidence="3">
    <location>
        <begin position="224"/>
        <end position="233"/>
    </location>
</feature>
<accession>A0A177WFG0</accession>
<keyword evidence="1 2" id="KW-0728">SH3 domain</keyword>
<organism evidence="6 7">
    <name type="scientific">Batrachochytrium dendrobatidis (strain JEL423)</name>
    <dbReference type="NCBI Taxonomy" id="403673"/>
    <lineage>
        <taxon>Eukaryota</taxon>
        <taxon>Fungi</taxon>
        <taxon>Fungi incertae sedis</taxon>
        <taxon>Chytridiomycota</taxon>
        <taxon>Chytridiomycota incertae sedis</taxon>
        <taxon>Chytridiomycetes</taxon>
        <taxon>Rhizophydiales</taxon>
        <taxon>Rhizophydiales incertae sedis</taxon>
        <taxon>Batrachochytrium</taxon>
    </lineage>
</organism>
<evidence type="ECO:0000256" key="1">
    <source>
        <dbReference type="ARBA" id="ARBA00022443"/>
    </source>
</evidence>
<feature type="region of interest" description="Disordered" evidence="3">
    <location>
        <begin position="214"/>
        <end position="233"/>
    </location>
</feature>
<evidence type="ECO:0000256" key="3">
    <source>
        <dbReference type="SAM" id="MobiDB-lite"/>
    </source>
</evidence>
<dbReference type="Gene3D" id="2.30.30.40">
    <property type="entry name" value="SH3 Domains"/>
    <property type="match status" value="1"/>
</dbReference>
<dbReference type="OrthoDB" id="5340910at2759"/>